<evidence type="ECO:0008006" key="6">
    <source>
        <dbReference type="Google" id="ProtNLM"/>
    </source>
</evidence>
<accession>A0A1H2UPV6</accession>
<dbReference type="PROSITE" id="PS00409">
    <property type="entry name" value="PROKAR_NTER_METHYL"/>
    <property type="match status" value="1"/>
</dbReference>
<dbReference type="EMBL" id="FNOJ01000008">
    <property type="protein sequence ID" value="SDW58153.1"/>
    <property type="molecule type" value="Genomic_DNA"/>
</dbReference>
<evidence type="ECO:0000256" key="2">
    <source>
        <dbReference type="ARBA" id="ARBA00023287"/>
    </source>
</evidence>
<evidence type="ECO:0000256" key="3">
    <source>
        <dbReference type="SAM" id="Phobius"/>
    </source>
</evidence>
<dbReference type="RefSeq" id="WP_074693139.1">
    <property type="nucleotide sequence ID" value="NZ_FNOJ01000008.1"/>
</dbReference>
<evidence type="ECO:0000313" key="5">
    <source>
        <dbReference type="Proteomes" id="UP000182589"/>
    </source>
</evidence>
<name>A0A1H2UPV6_9BACL</name>
<dbReference type="InterPro" id="IPR012902">
    <property type="entry name" value="N_methyl_site"/>
</dbReference>
<protein>
    <recommendedName>
        <fullName evidence="6">Prepilin-type N-terminal cleavage/methylation domain-containing protein</fullName>
    </recommendedName>
</protein>
<dbReference type="GO" id="GO:0030420">
    <property type="term" value="P:establishment of competence for transformation"/>
    <property type="evidence" value="ECO:0007669"/>
    <property type="project" value="UniProtKB-KW"/>
</dbReference>
<sequence>MGMLIDRIRNAWRANNCEAEAGLTLIEVMASVVMIALAGTAALLAVGGAQAGTLKMAQYDQALGLATTIAEEIKDRPQNIIGWVIEVPGDALGNEAQSSIILIVPPPGITFSWTYPLYNGFQCTISSNATSNSANVDYKVQVQTPQGLTATVTAPVLPSS</sequence>
<keyword evidence="3" id="KW-0472">Membrane</keyword>
<dbReference type="AlphaFoldDB" id="A0A1H2UPV6"/>
<keyword evidence="5" id="KW-1185">Reference proteome</keyword>
<dbReference type="STRING" id="89784.SAMN04489725_108101"/>
<organism evidence="4 5">
    <name type="scientific">Alicyclobacillus hesperidum</name>
    <dbReference type="NCBI Taxonomy" id="89784"/>
    <lineage>
        <taxon>Bacteria</taxon>
        <taxon>Bacillati</taxon>
        <taxon>Bacillota</taxon>
        <taxon>Bacilli</taxon>
        <taxon>Bacillales</taxon>
        <taxon>Alicyclobacillaceae</taxon>
        <taxon>Alicyclobacillus</taxon>
    </lineage>
</organism>
<reference evidence="5" key="1">
    <citation type="submission" date="2016-10" db="EMBL/GenBank/DDBJ databases">
        <authorList>
            <person name="Varghese N."/>
        </authorList>
    </citation>
    <scope>NUCLEOTIDE SEQUENCE [LARGE SCALE GENOMIC DNA]</scope>
    <source>
        <strain evidence="5">DSM 12489</strain>
    </source>
</reference>
<keyword evidence="2" id="KW-0178">Competence</keyword>
<dbReference type="Proteomes" id="UP000182589">
    <property type="component" value="Unassembled WGS sequence"/>
</dbReference>
<keyword evidence="3" id="KW-1133">Transmembrane helix</keyword>
<keyword evidence="3" id="KW-0812">Transmembrane</keyword>
<evidence type="ECO:0000313" key="4">
    <source>
        <dbReference type="EMBL" id="SDW58153.1"/>
    </source>
</evidence>
<feature type="transmembrane region" description="Helical" evidence="3">
    <location>
        <begin position="21"/>
        <end position="46"/>
    </location>
</feature>
<evidence type="ECO:0000256" key="1">
    <source>
        <dbReference type="ARBA" id="ARBA00004241"/>
    </source>
</evidence>
<gene>
    <name evidence="4" type="ORF">SAMN04489725_108101</name>
</gene>
<proteinExistence type="predicted"/>
<comment type="subcellular location">
    <subcellularLocation>
        <location evidence="1">Cell surface</location>
    </subcellularLocation>
</comment>
<dbReference type="GO" id="GO:0009986">
    <property type="term" value="C:cell surface"/>
    <property type="evidence" value="ECO:0007669"/>
    <property type="project" value="UniProtKB-SubCell"/>
</dbReference>